<protein>
    <submittedName>
        <fullName evidence="1">PHP domain protein</fullName>
    </submittedName>
</protein>
<dbReference type="CDD" id="cd19067">
    <property type="entry name" value="PfuEndoQ-like"/>
    <property type="match status" value="1"/>
</dbReference>
<dbReference type="RefSeq" id="WP_013276068.1">
    <property type="nucleotide sequence ID" value="NC_014377.1"/>
</dbReference>
<evidence type="ECO:0000313" key="1">
    <source>
        <dbReference type="EMBL" id="ADL08029.1"/>
    </source>
</evidence>
<dbReference type="Proteomes" id="UP000000272">
    <property type="component" value="Chromosome"/>
</dbReference>
<dbReference type="HOGENOM" id="CLU_060249_0_0_9"/>
<dbReference type="eggNOG" id="COG1379">
    <property type="taxonomic scope" value="Bacteria"/>
</dbReference>
<accession>D9S3Q2</accession>
<gene>
    <name evidence="1" type="ordered locus">Toce_1273</name>
</gene>
<dbReference type="Gene3D" id="3.20.20.140">
    <property type="entry name" value="Metal-dependent hydrolases"/>
    <property type="match status" value="1"/>
</dbReference>
<dbReference type="InterPro" id="IPR010994">
    <property type="entry name" value="RuvA_2-like"/>
</dbReference>
<dbReference type="Pfam" id="PF13263">
    <property type="entry name" value="PHP_C"/>
    <property type="match status" value="1"/>
</dbReference>
<reference evidence="1 2" key="1">
    <citation type="journal article" date="2010" name="Stand. Genomic Sci.">
        <title>Complete genome sequence of Thermosediminibacter oceani type strain (JW/IW-1228P).</title>
        <authorList>
            <person name="Pitluck S."/>
            <person name="Yasawong M."/>
            <person name="Munk C."/>
            <person name="Nolan M."/>
            <person name="Lapidus A."/>
            <person name="Lucas S."/>
            <person name="Glavina Del Rio T."/>
            <person name="Tice H."/>
            <person name="Cheng J.F."/>
            <person name="Bruce D."/>
            <person name="Detter C."/>
            <person name="Tapia R."/>
            <person name="Han C."/>
            <person name="Goodwin L."/>
            <person name="Liolios K."/>
            <person name="Ivanova N."/>
            <person name="Mavromatis K."/>
            <person name="Mikhailova N."/>
            <person name="Pati A."/>
            <person name="Chen A."/>
            <person name="Palaniappan K."/>
            <person name="Land M."/>
            <person name="Hauser L."/>
            <person name="Chang Y.J."/>
            <person name="Jeffries C.D."/>
            <person name="Rohde M."/>
            <person name="Spring S."/>
            <person name="Sikorski J."/>
            <person name="Goker M."/>
            <person name="Woyke T."/>
            <person name="Bristow J."/>
            <person name="Eisen J.A."/>
            <person name="Markowitz V."/>
            <person name="Hugenholtz P."/>
            <person name="Kyrpides N.C."/>
            <person name="Klenk H.P."/>
        </authorList>
    </citation>
    <scope>NUCLEOTIDE SEQUENCE [LARGE SCALE GENOMIC DNA]</scope>
    <source>
        <strain evidence="2">ATCC BAA-1034 / DSM 16646 / JW/IW-1228P</strain>
    </source>
</reference>
<dbReference type="PANTHER" id="PTHR40084">
    <property type="entry name" value="PHOSPHOHYDROLASE, PHP FAMILY"/>
    <property type="match status" value="1"/>
</dbReference>
<sequence length="390" mass="43212">MEYFADLHVHIGQACSKPVKVTASRQLTLDGIIRTCMEIKGIDIVGLVDCASPYVLREIKNKIDSGELIELSKGGLSYRGNLTLILGSEVETQERGGVAHSVAYFPSIAQMEGFSNIMSKFINNIGLSSQKARLSARELLSIVKDLGGKLVPAHVFTPFKSFYGSCYERMSEAFEERFNEVTAVELGLSADTQLADRIKELSGKQFVSNSDAHSLNKIGREYNIVRLDAPDFENLFEALEGKSNRRRILANYGLDPRLGKYHRTCCLSCNYIAEEPPPVSKCPRCSSEKVVMGVLDRITFIADYDEAVHPRGRPPYYHQVPLEFIPGVGKKTLERLLKAFGNEMNIIHHSDPEELRKVVGEAVTEKVLAAREGKLKLKVGGGGVYGKIVL</sequence>
<name>D9S3Q2_THEOJ</name>
<dbReference type="SUPFAM" id="SSF89550">
    <property type="entry name" value="PHP domain-like"/>
    <property type="match status" value="1"/>
</dbReference>
<dbReference type="InterPro" id="IPR016195">
    <property type="entry name" value="Pol/histidinol_Pase-like"/>
</dbReference>
<dbReference type="KEGG" id="toc:Toce_1273"/>
<dbReference type="EMBL" id="CP002131">
    <property type="protein sequence ID" value="ADL08029.1"/>
    <property type="molecule type" value="Genomic_DNA"/>
</dbReference>
<keyword evidence="2" id="KW-1185">Reference proteome</keyword>
<organism evidence="1 2">
    <name type="scientific">Thermosediminibacter oceani (strain ATCC BAA-1034 / DSM 16646 / JW/IW-1228P)</name>
    <dbReference type="NCBI Taxonomy" id="555079"/>
    <lineage>
        <taxon>Bacteria</taxon>
        <taxon>Bacillati</taxon>
        <taxon>Bacillota</taxon>
        <taxon>Clostridia</taxon>
        <taxon>Thermosediminibacterales</taxon>
        <taxon>Thermosediminibacteraceae</taxon>
        <taxon>Thermosediminibacter</taxon>
    </lineage>
</organism>
<dbReference type="AlphaFoldDB" id="D9S3Q2"/>
<dbReference type="STRING" id="555079.Toce_1273"/>
<dbReference type="SUPFAM" id="SSF47781">
    <property type="entry name" value="RuvA domain 2-like"/>
    <property type="match status" value="1"/>
</dbReference>
<dbReference type="OrthoDB" id="9810135at2"/>
<proteinExistence type="predicted"/>
<dbReference type="PANTHER" id="PTHR40084:SF1">
    <property type="entry name" value="PHOSPHOTRANSFERASE"/>
    <property type="match status" value="1"/>
</dbReference>
<dbReference type="Gene3D" id="1.10.150.20">
    <property type="entry name" value="5' to 3' exonuclease, C-terminal subdomain"/>
    <property type="match status" value="1"/>
</dbReference>
<evidence type="ECO:0000313" key="2">
    <source>
        <dbReference type="Proteomes" id="UP000000272"/>
    </source>
</evidence>